<name>A0A5B6VZX3_9ROSI</name>
<reference evidence="3" key="1">
    <citation type="journal article" date="2019" name="Plant Biotechnol. J.">
        <title>Genome sequencing of the Australian wild diploid species Gossypium australe highlights disease resistance and delayed gland morphogenesis.</title>
        <authorList>
            <person name="Cai Y."/>
            <person name="Cai X."/>
            <person name="Wang Q."/>
            <person name="Wang P."/>
            <person name="Zhang Y."/>
            <person name="Cai C."/>
            <person name="Xu Y."/>
            <person name="Wang K."/>
            <person name="Zhou Z."/>
            <person name="Wang C."/>
            <person name="Geng S."/>
            <person name="Li B."/>
            <person name="Dong Q."/>
            <person name="Hou Y."/>
            <person name="Wang H."/>
            <person name="Ai P."/>
            <person name="Liu Z."/>
            <person name="Yi F."/>
            <person name="Sun M."/>
            <person name="An G."/>
            <person name="Cheng J."/>
            <person name="Zhang Y."/>
            <person name="Shi Q."/>
            <person name="Xie Y."/>
            <person name="Shi X."/>
            <person name="Chang Y."/>
            <person name="Huang F."/>
            <person name="Chen Y."/>
            <person name="Hong S."/>
            <person name="Mi L."/>
            <person name="Sun Q."/>
            <person name="Zhang L."/>
            <person name="Zhou B."/>
            <person name="Peng R."/>
            <person name="Zhang X."/>
            <person name="Liu F."/>
        </authorList>
    </citation>
    <scope>NUCLEOTIDE SEQUENCE [LARGE SCALE GENOMIC DNA]</scope>
    <source>
        <strain evidence="3">cv. PA1801</strain>
    </source>
</reference>
<sequence>MVRSKANKLKKNREKAQRWAIPKSATKLLPIGSILLPLSFLFTVHRSFSFVASSNEFFRKVLVERFLSCMIVASRIIVFHGYLSRFWRLRRFNFSSKFTM</sequence>
<dbReference type="AlphaFoldDB" id="A0A5B6VZX3"/>
<keyword evidence="1" id="KW-1133">Transmembrane helix</keyword>
<dbReference type="Proteomes" id="UP000325315">
    <property type="component" value="Unassembled WGS sequence"/>
</dbReference>
<dbReference type="OrthoDB" id="118550at2759"/>
<evidence type="ECO:0000256" key="1">
    <source>
        <dbReference type="SAM" id="Phobius"/>
    </source>
</evidence>
<keyword evidence="1" id="KW-0812">Transmembrane</keyword>
<gene>
    <name evidence="2" type="primary">mybG</name>
    <name evidence="2" type="ORF">EPI10_025384</name>
</gene>
<evidence type="ECO:0000313" key="3">
    <source>
        <dbReference type="Proteomes" id="UP000325315"/>
    </source>
</evidence>
<comment type="caution">
    <text evidence="2">The sequence shown here is derived from an EMBL/GenBank/DDBJ whole genome shotgun (WGS) entry which is preliminary data.</text>
</comment>
<protein>
    <submittedName>
        <fullName evidence="2">Protein REVEILLE 2-like</fullName>
    </submittedName>
</protein>
<proteinExistence type="predicted"/>
<keyword evidence="3" id="KW-1185">Reference proteome</keyword>
<organism evidence="2 3">
    <name type="scientific">Gossypium australe</name>
    <dbReference type="NCBI Taxonomy" id="47621"/>
    <lineage>
        <taxon>Eukaryota</taxon>
        <taxon>Viridiplantae</taxon>
        <taxon>Streptophyta</taxon>
        <taxon>Embryophyta</taxon>
        <taxon>Tracheophyta</taxon>
        <taxon>Spermatophyta</taxon>
        <taxon>Magnoliopsida</taxon>
        <taxon>eudicotyledons</taxon>
        <taxon>Gunneridae</taxon>
        <taxon>Pentapetalae</taxon>
        <taxon>rosids</taxon>
        <taxon>malvids</taxon>
        <taxon>Malvales</taxon>
        <taxon>Malvaceae</taxon>
        <taxon>Malvoideae</taxon>
        <taxon>Gossypium</taxon>
    </lineage>
</organism>
<dbReference type="EMBL" id="SMMG02000005">
    <property type="protein sequence ID" value="KAA3475169.1"/>
    <property type="molecule type" value="Genomic_DNA"/>
</dbReference>
<accession>A0A5B6VZX3</accession>
<evidence type="ECO:0000313" key="2">
    <source>
        <dbReference type="EMBL" id="KAA3475169.1"/>
    </source>
</evidence>
<keyword evidence="1" id="KW-0472">Membrane</keyword>
<feature type="transmembrane region" description="Helical" evidence="1">
    <location>
        <begin position="65"/>
        <end position="83"/>
    </location>
</feature>